<dbReference type="Pfam" id="PF05036">
    <property type="entry name" value="SPOR"/>
    <property type="match status" value="1"/>
</dbReference>
<dbReference type="PROSITE" id="PS51257">
    <property type="entry name" value="PROKAR_LIPOPROTEIN"/>
    <property type="match status" value="1"/>
</dbReference>
<proteinExistence type="predicted"/>
<evidence type="ECO:0000313" key="4">
    <source>
        <dbReference type="Proteomes" id="UP000319040"/>
    </source>
</evidence>
<dbReference type="InterPro" id="IPR036680">
    <property type="entry name" value="SPOR-like_sf"/>
</dbReference>
<protein>
    <submittedName>
        <fullName evidence="3">Sporulation related domain-containing protein</fullName>
    </submittedName>
</protein>
<dbReference type="GO" id="GO:0042834">
    <property type="term" value="F:peptidoglycan binding"/>
    <property type="evidence" value="ECO:0007669"/>
    <property type="project" value="InterPro"/>
</dbReference>
<dbReference type="PROSITE" id="PS51724">
    <property type="entry name" value="SPOR"/>
    <property type="match status" value="1"/>
</dbReference>
<evidence type="ECO:0000259" key="2">
    <source>
        <dbReference type="PROSITE" id="PS51724"/>
    </source>
</evidence>
<reference evidence="3 4" key="1">
    <citation type="submission" date="2017-05" db="EMBL/GenBank/DDBJ databases">
        <authorList>
            <person name="Varghese N."/>
            <person name="Submissions S."/>
        </authorList>
    </citation>
    <scope>NUCLEOTIDE SEQUENCE [LARGE SCALE GENOMIC DNA]</scope>
    <source>
        <strain evidence="3 4">DSM 27040</strain>
    </source>
</reference>
<gene>
    <name evidence="3" type="ORF">SAMN06265379_101788</name>
</gene>
<feature type="domain" description="SPOR" evidence="2">
    <location>
        <begin position="66"/>
        <end position="143"/>
    </location>
</feature>
<organism evidence="3 4">
    <name type="scientific">Saccharicrinis carchari</name>
    <dbReference type="NCBI Taxonomy" id="1168039"/>
    <lineage>
        <taxon>Bacteria</taxon>
        <taxon>Pseudomonadati</taxon>
        <taxon>Bacteroidota</taxon>
        <taxon>Bacteroidia</taxon>
        <taxon>Marinilabiliales</taxon>
        <taxon>Marinilabiliaceae</taxon>
        <taxon>Saccharicrinis</taxon>
    </lineage>
</organism>
<keyword evidence="1" id="KW-0732">Signal</keyword>
<dbReference type="OrthoDB" id="1123218at2"/>
<feature type="chain" id="PRO_5021965390" evidence="1">
    <location>
        <begin position="22"/>
        <end position="146"/>
    </location>
</feature>
<name>A0A521B844_SACCC</name>
<evidence type="ECO:0000256" key="1">
    <source>
        <dbReference type="SAM" id="SignalP"/>
    </source>
</evidence>
<sequence length="146" mass="16696">MNKLFLLAILTLSLISCRSLKDSGSSSFSDSDSPYVKEESKPIVIKKEPKPIVIKEEKVKVIESPDDISYKYYVIIGSFKILDNARNYKNTLISEGFSPVILENENGLYRVSVSAYNDEMDARSKVGNIRSNYPKYNDTWLLIRMR</sequence>
<keyword evidence="4" id="KW-1185">Reference proteome</keyword>
<dbReference type="AlphaFoldDB" id="A0A521B844"/>
<dbReference type="Proteomes" id="UP000319040">
    <property type="component" value="Unassembled WGS sequence"/>
</dbReference>
<evidence type="ECO:0000313" key="3">
    <source>
        <dbReference type="EMBL" id="SMO43264.1"/>
    </source>
</evidence>
<feature type="signal peptide" evidence="1">
    <location>
        <begin position="1"/>
        <end position="21"/>
    </location>
</feature>
<accession>A0A521B844</accession>
<dbReference type="Gene3D" id="3.30.70.1070">
    <property type="entry name" value="Sporulation related repeat"/>
    <property type="match status" value="1"/>
</dbReference>
<dbReference type="InterPro" id="IPR007730">
    <property type="entry name" value="SPOR-like_dom"/>
</dbReference>
<dbReference type="SUPFAM" id="SSF110997">
    <property type="entry name" value="Sporulation related repeat"/>
    <property type="match status" value="1"/>
</dbReference>
<dbReference type="EMBL" id="FXTB01000001">
    <property type="protein sequence ID" value="SMO43264.1"/>
    <property type="molecule type" value="Genomic_DNA"/>
</dbReference>
<dbReference type="RefSeq" id="WP_142532121.1">
    <property type="nucleotide sequence ID" value="NZ_FXTB01000001.1"/>
</dbReference>